<organism evidence="1 2">
    <name type="scientific">Hibiscus trionum</name>
    <name type="common">Flower of an hour</name>
    <dbReference type="NCBI Taxonomy" id="183268"/>
    <lineage>
        <taxon>Eukaryota</taxon>
        <taxon>Viridiplantae</taxon>
        <taxon>Streptophyta</taxon>
        <taxon>Embryophyta</taxon>
        <taxon>Tracheophyta</taxon>
        <taxon>Spermatophyta</taxon>
        <taxon>Magnoliopsida</taxon>
        <taxon>eudicotyledons</taxon>
        <taxon>Gunneridae</taxon>
        <taxon>Pentapetalae</taxon>
        <taxon>rosids</taxon>
        <taxon>malvids</taxon>
        <taxon>Malvales</taxon>
        <taxon>Malvaceae</taxon>
        <taxon>Malvoideae</taxon>
        <taxon>Hibiscus</taxon>
    </lineage>
</organism>
<dbReference type="Proteomes" id="UP001165190">
    <property type="component" value="Unassembled WGS sequence"/>
</dbReference>
<dbReference type="PANTHER" id="PTHR33384">
    <property type="entry name" value="EXPRESSED PROTEIN"/>
    <property type="match status" value="1"/>
</dbReference>
<sequence>MKQFAMQQNAIGSSREEIRSSVPMSVMVMDWGETMVCPKPRRLGLLNTSFNDHPVRSIRCQLSPQGEFCDSKPGSDVLDMILSKGGCGVEESRTRVESPPSRVANPLIHDARFGDAPLSELSPIQPPSSSSRKGSCVWANFGNKPAVRVEGFDCLDRDSRNCSIPTLA</sequence>
<protein>
    <submittedName>
        <fullName evidence="1">Uncharacterized protein</fullName>
    </submittedName>
</protein>
<comment type="caution">
    <text evidence="1">The sequence shown here is derived from an EMBL/GenBank/DDBJ whole genome shotgun (WGS) entry which is preliminary data.</text>
</comment>
<evidence type="ECO:0000313" key="2">
    <source>
        <dbReference type="Proteomes" id="UP001165190"/>
    </source>
</evidence>
<dbReference type="AlphaFoldDB" id="A0A9W7H599"/>
<dbReference type="EMBL" id="BSYR01000009">
    <property type="protein sequence ID" value="GMI70688.1"/>
    <property type="molecule type" value="Genomic_DNA"/>
</dbReference>
<reference evidence="1" key="1">
    <citation type="submission" date="2023-05" db="EMBL/GenBank/DDBJ databases">
        <title>Genome and transcriptome analyses reveal genes involved in the formation of fine ridges on petal epidermal cells in Hibiscus trionum.</title>
        <authorList>
            <person name="Koshimizu S."/>
            <person name="Masuda S."/>
            <person name="Ishii T."/>
            <person name="Shirasu K."/>
            <person name="Hoshino A."/>
            <person name="Arita M."/>
        </authorList>
    </citation>
    <scope>NUCLEOTIDE SEQUENCE</scope>
    <source>
        <strain evidence="1">Hamamatsu line</strain>
    </source>
</reference>
<accession>A0A9W7H599</accession>
<proteinExistence type="predicted"/>
<gene>
    <name evidence="1" type="ORF">HRI_000738100</name>
</gene>
<name>A0A9W7H599_HIBTR</name>
<dbReference type="OrthoDB" id="1917254at2759"/>
<keyword evidence="2" id="KW-1185">Reference proteome</keyword>
<evidence type="ECO:0000313" key="1">
    <source>
        <dbReference type="EMBL" id="GMI70688.1"/>
    </source>
</evidence>
<dbReference type="PANTHER" id="PTHR33384:SF1">
    <property type="entry name" value="EXPRESSED PROTEIN"/>
    <property type="match status" value="1"/>
</dbReference>